<accession>A0ABQ4SJ59</accession>
<evidence type="ECO:0000313" key="1">
    <source>
        <dbReference type="EMBL" id="GJE02530.1"/>
    </source>
</evidence>
<reference evidence="1" key="1">
    <citation type="journal article" date="2021" name="Front. Microbiol.">
        <title>Comprehensive Comparative Genomics and Phenotyping of Methylobacterium Species.</title>
        <authorList>
            <person name="Alessa O."/>
            <person name="Ogura Y."/>
            <person name="Fujitani Y."/>
            <person name="Takami H."/>
            <person name="Hayashi T."/>
            <person name="Sahin N."/>
            <person name="Tani A."/>
        </authorList>
    </citation>
    <scope>NUCLEOTIDE SEQUENCE</scope>
    <source>
        <strain evidence="1">DSM 17168</strain>
    </source>
</reference>
<dbReference type="RefSeq" id="WP_238239041.1">
    <property type="nucleotide sequence ID" value="NZ_BPQQ01000058.1"/>
</dbReference>
<dbReference type="PANTHER" id="PTHR37909:SF1">
    <property type="entry name" value="S-ADENOSYL-L-METHIONINE-DEPENDENT METHYLTRANSFERASES SUPERFAMILY PROTEIN"/>
    <property type="match status" value="1"/>
</dbReference>
<name>A0ABQ4SJ59_9HYPH</name>
<dbReference type="Pfam" id="PF13578">
    <property type="entry name" value="Methyltransf_24"/>
    <property type="match status" value="1"/>
</dbReference>
<sequence>MSVRQWVLDKLWHGNDPVAAFPRHIYGVDHQGWNSDHGYLAEAIDVVRPRIVVEVGVWKGGSVATMAARLKALALDGVVIAIDTWLGASDHWLNPGFHAELRFRDGYPSLYHCFMANMIDKGLEDYIVPLPLDSVNALVVLKERGIEVDVLHIDAGHDYQSVKNDLKAWWPLLRPGGVLIGDDYHRDRLHWPEVAAAIDDFFAETPHESFRADWGKCYVRKLAGTLS</sequence>
<keyword evidence="2" id="KW-1185">Reference proteome</keyword>
<protein>
    <recommendedName>
        <fullName evidence="3">Methyltransferase</fullName>
    </recommendedName>
</protein>
<dbReference type="SUPFAM" id="SSF53335">
    <property type="entry name" value="S-adenosyl-L-methionine-dependent methyltransferases"/>
    <property type="match status" value="1"/>
</dbReference>
<dbReference type="PANTHER" id="PTHR37909">
    <property type="entry name" value="S-ADENOSYL-L-METHIONINE-DEPENDENT METHYLTRANSFERASES SUPERFAMILY PROTEIN"/>
    <property type="match status" value="1"/>
</dbReference>
<comment type="caution">
    <text evidence="1">The sequence shown here is derived from an EMBL/GenBank/DDBJ whole genome shotgun (WGS) entry which is preliminary data.</text>
</comment>
<reference evidence="1" key="2">
    <citation type="submission" date="2021-08" db="EMBL/GenBank/DDBJ databases">
        <authorList>
            <person name="Tani A."/>
            <person name="Ola A."/>
            <person name="Ogura Y."/>
            <person name="Katsura K."/>
            <person name="Hayashi T."/>
        </authorList>
    </citation>
    <scope>NUCLEOTIDE SEQUENCE</scope>
    <source>
        <strain evidence="1">DSM 17168</strain>
    </source>
</reference>
<evidence type="ECO:0000313" key="2">
    <source>
        <dbReference type="Proteomes" id="UP001055153"/>
    </source>
</evidence>
<proteinExistence type="predicted"/>
<evidence type="ECO:0008006" key="3">
    <source>
        <dbReference type="Google" id="ProtNLM"/>
    </source>
</evidence>
<gene>
    <name evidence="1" type="ORF">GMJLKIPL_4479</name>
</gene>
<dbReference type="Gene3D" id="3.40.50.150">
    <property type="entry name" value="Vaccinia Virus protein VP39"/>
    <property type="match status" value="1"/>
</dbReference>
<dbReference type="InterPro" id="IPR029063">
    <property type="entry name" value="SAM-dependent_MTases_sf"/>
</dbReference>
<dbReference type="Proteomes" id="UP001055153">
    <property type="component" value="Unassembled WGS sequence"/>
</dbReference>
<organism evidence="1 2">
    <name type="scientific">Methylobacterium isbiliense</name>
    <dbReference type="NCBI Taxonomy" id="315478"/>
    <lineage>
        <taxon>Bacteria</taxon>
        <taxon>Pseudomonadati</taxon>
        <taxon>Pseudomonadota</taxon>
        <taxon>Alphaproteobacteria</taxon>
        <taxon>Hyphomicrobiales</taxon>
        <taxon>Methylobacteriaceae</taxon>
        <taxon>Methylobacterium</taxon>
    </lineage>
</organism>
<dbReference type="EMBL" id="BPQQ01000058">
    <property type="protein sequence ID" value="GJE02530.1"/>
    <property type="molecule type" value="Genomic_DNA"/>
</dbReference>